<dbReference type="AlphaFoldDB" id="A0AAN0NKD1"/>
<dbReference type="Proteomes" id="UP001470809">
    <property type="component" value="Chromosome"/>
</dbReference>
<protein>
    <submittedName>
        <fullName evidence="1">Uncharacterized protein</fullName>
    </submittedName>
</protein>
<keyword evidence="2" id="KW-1185">Reference proteome</keyword>
<dbReference type="EMBL" id="CP151767">
    <property type="protein sequence ID" value="WZU67155.1"/>
    <property type="molecule type" value="Genomic_DNA"/>
</dbReference>
<name>A0AAN0NKD1_9RHOB</name>
<sequence length="45" mass="5438">MQYFIDLDDTRIFWPTWVDLSVRITNDDPVAERVLKKLMARRNAQ</sequence>
<reference evidence="1 2" key="1">
    <citation type="submission" date="2024-04" db="EMBL/GenBank/DDBJ databases">
        <title>Phylogenomic analyses of a clade within the roseobacter group suggest taxonomic reassignments of species of the genera Aestuariivita, Citreicella, Loktanella, Nautella, Pelagibaca, Ruegeria, Thalassobius, Thiobacimonas and Tropicibacter, and the proposal o.</title>
        <authorList>
            <person name="Jeon C.O."/>
        </authorList>
    </citation>
    <scope>NUCLEOTIDE SEQUENCE [LARGE SCALE GENOMIC DNA]</scope>
    <source>
        <strain evidence="1 2">SS1-5</strain>
    </source>
</reference>
<reference evidence="2" key="2">
    <citation type="submission" date="2024-08" db="EMBL/GenBank/DDBJ databases">
        <title>Phylogenomic analyses of a clade within the roseobacter group suggest taxonomic reassignments of species of the genera Aestuariivita, Citreicella, Loktanella, Nautella, Pelagibaca, Ruegeria, Thalassobius, Thiobacimonas and Tropicibacter, and the proposal o.</title>
        <authorList>
            <person name="Jeon C.O."/>
        </authorList>
    </citation>
    <scope>NUCLEOTIDE SEQUENCE [LARGE SCALE GENOMIC DNA]</scope>
    <source>
        <strain evidence="2">SS1-5</strain>
    </source>
</reference>
<accession>A0AAN0NKD1</accession>
<evidence type="ECO:0000313" key="2">
    <source>
        <dbReference type="Proteomes" id="UP001470809"/>
    </source>
</evidence>
<organism evidence="1 2">
    <name type="scientific">Yoonia rhodophyticola</name>
    <dbReference type="NCBI Taxonomy" id="3137370"/>
    <lineage>
        <taxon>Bacteria</taxon>
        <taxon>Pseudomonadati</taxon>
        <taxon>Pseudomonadota</taxon>
        <taxon>Alphaproteobacteria</taxon>
        <taxon>Rhodobacterales</taxon>
        <taxon>Paracoccaceae</taxon>
        <taxon>Yoonia</taxon>
    </lineage>
</organism>
<proteinExistence type="predicted"/>
<gene>
    <name evidence="1" type="ORF">AABB31_19690</name>
</gene>
<evidence type="ECO:0000313" key="1">
    <source>
        <dbReference type="EMBL" id="WZU67155.1"/>
    </source>
</evidence>